<dbReference type="EMBL" id="CP015163">
    <property type="protein sequence ID" value="AXB47632.1"/>
    <property type="molecule type" value="Genomic_DNA"/>
</dbReference>
<evidence type="ECO:0000259" key="1">
    <source>
        <dbReference type="Pfam" id="PF01408"/>
    </source>
</evidence>
<dbReference type="InterPro" id="IPR051317">
    <property type="entry name" value="Gfo/Idh/MocA_oxidoreduct"/>
</dbReference>
<gene>
    <name evidence="3" type="ORF">A4R43_38530</name>
</gene>
<evidence type="ECO:0000313" key="4">
    <source>
        <dbReference type="Proteomes" id="UP000250434"/>
    </source>
</evidence>
<dbReference type="Gene3D" id="3.30.360.10">
    <property type="entry name" value="Dihydrodipicolinate Reductase, domain 2"/>
    <property type="match status" value="1"/>
</dbReference>
<dbReference type="PANTHER" id="PTHR43708">
    <property type="entry name" value="CONSERVED EXPRESSED OXIDOREDUCTASE (EUROFUNG)"/>
    <property type="match status" value="1"/>
</dbReference>
<dbReference type="SUPFAM" id="SSF51735">
    <property type="entry name" value="NAD(P)-binding Rossmann-fold domains"/>
    <property type="match status" value="1"/>
</dbReference>
<dbReference type="Proteomes" id="UP000250434">
    <property type="component" value="Chromosome"/>
</dbReference>
<dbReference type="RefSeq" id="WP_113696689.1">
    <property type="nucleotide sequence ID" value="NZ_CP015163.1"/>
</dbReference>
<organism evidence="3 4">
    <name type="scientific">Amycolatopsis albispora</name>
    <dbReference type="NCBI Taxonomy" id="1804986"/>
    <lineage>
        <taxon>Bacteria</taxon>
        <taxon>Bacillati</taxon>
        <taxon>Actinomycetota</taxon>
        <taxon>Actinomycetes</taxon>
        <taxon>Pseudonocardiales</taxon>
        <taxon>Pseudonocardiaceae</taxon>
        <taxon>Amycolatopsis</taxon>
    </lineage>
</organism>
<dbReference type="AlphaFoldDB" id="A0A344LHV8"/>
<dbReference type="Pfam" id="PF22725">
    <property type="entry name" value="GFO_IDH_MocA_C3"/>
    <property type="match status" value="1"/>
</dbReference>
<dbReference type="Gene3D" id="3.40.50.720">
    <property type="entry name" value="NAD(P)-binding Rossmann-like Domain"/>
    <property type="match status" value="1"/>
</dbReference>
<feature type="domain" description="Gfo/Idh/MocA-like oxidoreductase N-terminal" evidence="1">
    <location>
        <begin position="5"/>
        <end position="116"/>
    </location>
</feature>
<dbReference type="InterPro" id="IPR055170">
    <property type="entry name" value="GFO_IDH_MocA-like_dom"/>
</dbReference>
<evidence type="ECO:0000313" key="3">
    <source>
        <dbReference type="EMBL" id="AXB47632.1"/>
    </source>
</evidence>
<dbReference type="KEGG" id="aab:A4R43_38530"/>
<keyword evidence="4" id="KW-1185">Reference proteome</keyword>
<reference evidence="3 4" key="1">
    <citation type="submission" date="2016-04" db="EMBL/GenBank/DDBJ databases">
        <title>Complete genome sequence and analysis of deep-sea sediment isolate, Amycolatopsis sp. WP1.</title>
        <authorList>
            <person name="Wang H."/>
            <person name="Chen S."/>
            <person name="Wu Q."/>
        </authorList>
    </citation>
    <scope>NUCLEOTIDE SEQUENCE [LARGE SCALE GENOMIC DNA]</scope>
    <source>
        <strain evidence="3 4">WP1</strain>
    </source>
</reference>
<accession>A0A344LHV8</accession>
<proteinExistence type="predicted"/>
<feature type="domain" description="GFO/IDH/MocA-like oxidoreductase" evidence="2">
    <location>
        <begin position="139"/>
        <end position="270"/>
    </location>
</feature>
<name>A0A344LHV8_9PSEU</name>
<dbReference type="Pfam" id="PF01408">
    <property type="entry name" value="GFO_IDH_MocA"/>
    <property type="match status" value="1"/>
</dbReference>
<dbReference type="InterPro" id="IPR000683">
    <property type="entry name" value="Gfo/Idh/MocA-like_OxRdtase_N"/>
</dbReference>
<evidence type="ECO:0000259" key="2">
    <source>
        <dbReference type="Pfam" id="PF22725"/>
    </source>
</evidence>
<dbReference type="PANTHER" id="PTHR43708:SF8">
    <property type="entry name" value="OXIDOREDUCTASE"/>
    <property type="match status" value="1"/>
</dbReference>
<protein>
    <submittedName>
        <fullName evidence="3">Oxidoreductase</fullName>
    </submittedName>
</protein>
<dbReference type="SUPFAM" id="SSF55347">
    <property type="entry name" value="Glyceraldehyde-3-phosphate dehydrogenase-like, C-terminal domain"/>
    <property type="match status" value="1"/>
</dbReference>
<sequence>MRTYRVAVVGLGWAGRSIWLPRLRAHPAFEVVAAVDPEAVIRSAVGREAGDLQLLSGVDGLKGLSLDLAVVAVPNHLHHDVAKGLLLDGISVFLEKPVCLSSAEVDSLAAAERAGRATLLAGSAANFRADILALHDLRKELGHIRHLELSWIRARGVPSGDGWFTDRRYAGGGALVDLGWHLLDVAGPLLGDAEIDQIAGSVSADFVNDSSRGAVWRHDAGTGAGGDVEDTANAFLVTEDGTSVLVRASWASHEQRDVTTVAVHGSEGTARLRCTFGFSPNREDKAVLSLTCDGETVVLPVPEEPIGSEYDRQLNELPGLLADPASQGRAIEDARKTVRVIEGVYGSVQQRSGRRSA</sequence>
<dbReference type="GO" id="GO:0000166">
    <property type="term" value="F:nucleotide binding"/>
    <property type="evidence" value="ECO:0007669"/>
    <property type="project" value="InterPro"/>
</dbReference>
<dbReference type="InterPro" id="IPR036291">
    <property type="entry name" value="NAD(P)-bd_dom_sf"/>
</dbReference>
<dbReference type="OrthoDB" id="256869at2"/>